<feature type="compositionally biased region" description="Polar residues" evidence="1">
    <location>
        <begin position="75"/>
        <end position="85"/>
    </location>
</feature>
<sequence length="265" mass="29916">MRVMKTASVVDKHARQKERMQSWLSHAKSGSVLKKSRLPRSKVRHLTSRRSDSLLPSHLRPSTFNLRPSTFDFHPQTSLSFSPRSAPTEKPVNAPVTKKSRLDIDTSITEVNNISTELLEKLKQQKNALGWGQAVNREDIAATIAKTETLITSTAKLEQKASDSASRTVNDFINATICTEIAHLFSLFREEPDYDDIPDDQDDHLRNWITGSGCLLEELIVRQVQGQMQGPITHEMPVAIKKATKVAFKERLSQRMLAIIDRTFT</sequence>
<gene>
    <name evidence="2" type="ORF">D6D20_04913</name>
</gene>
<dbReference type="EMBL" id="QZAN01000046">
    <property type="protein sequence ID" value="THW61690.1"/>
    <property type="molecule type" value="Genomic_DNA"/>
</dbReference>
<organism evidence="2 3">
    <name type="scientific">Aureobasidium pullulans</name>
    <name type="common">Black yeast</name>
    <name type="synonym">Pullularia pullulans</name>
    <dbReference type="NCBI Taxonomy" id="5580"/>
    <lineage>
        <taxon>Eukaryota</taxon>
        <taxon>Fungi</taxon>
        <taxon>Dikarya</taxon>
        <taxon>Ascomycota</taxon>
        <taxon>Pezizomycotina</taxon>
        <taxon>Dothideomycetes</taxon>
        <taxon>Dothideomycetidae</taxon>
        <taxon>Dothideales</taxon>
        <taxon>Saccotheciaceae</taxon>
        <taxon>Aureobasidium</taxon>
    </lineage>
</organism>
<accession>A0A4S8ZBK4</accession>
<comment type="caution">
    <text evidence="2">The sequence shown here is derived from an EMBL/GenBank/DDBJ whole genome shotgun (WGS) entry which is preliminary data.</text>
</comment>
<evidence type="ECO:0000313" key="3">
    <source>
        <dbReference type="Proteomes" id="UP000310421"/>
    </source>
</evidence>
<proteinExistence type="predicted"/>
<dbReference type="AlphaFoldDB" id="A0A4S8ZBK4"/>
<feature type="compositionally biased region" description="Basic and acidic residues" evidence="1">
    <location>
        <begin position="10"/>
        <end position="20"/>
    </location>
</feature>
<feature type="region of interest" description="Disordered" evidence="1">
    <location>
        <begin position="1"/>
        <end position="54"/>
    </location>
</feature>
<protein>
    <submittedName>
        <fullName evidence="2">Uncharacterized protein</fullName>
    </submittedName>
</protein>
<feature type="region of interest" description="Disordered" evidence="1">
    <location>
        <begin position="75"/>
        <end position="95"/>
    </location>
</feature>
<evidence type="ECO:0000256" key="1">
    <source>
        <dbReference type="SAM" id="MobiDB-lite"/>
    </source>
</evidence>
<evidence type="ECO:0000313" key="2">
    <source>
        <dbReference type="EMBL" id="THW61690.1"/>
    </source>
</evidence>
<name>A0A4S8ZBK4_AURPU</name>
<reference evidence="2 3" key="1">
    <citation type="submission" date="2018-10" db="EMBL/GenBank/DDBJ databases">
        <title>Fifty Aureobasidium pullulans genomes reveal a recombining polyextremotolerant generalist.</title>
        <authorList>
            <person name="Gostincar C."/>
            <person name="Turk M."/>
            <person name="Zajc J."/>
            <person name="Gunde-Cimerman N."/>
        </authorList>
    </citation>
    <scope>NUCLEOTIDE SEQUENCE [LARGE SCALE GENOMIC DNA]</scope>
    <source>
        <strain evidence="2 3">EXF-10751</strain>
    </source>
</reference>
<feature type="compositionally biased region" description="Basic residues" evidence="1">
    <location>
        <begin position="34"/>
        <end position="48"/>
    </location>
</feature>
<dbReference type="Proteomes" id="UP000310421">
    <property type="component" value="Unassembled WGS sequence"/>
</dbReference>